<dbReference type="Proteomes" id="UP000762676">
    <property type="component" value="Unassembled WGS sequence"/>
</dbReference>
<feature type="compositionally biased region" description="Basic and acidic residues" evidence="1">
    <location>
        <begin position="283"/>
        <end position="299"/>
    </location>
</feature>
<gene>
    <name evidence="2" type="ORF">ElyMa_001876800</name>
</gene>
<feature type="compositionally biased region" description="Polar residues" evidence="1">
    <location>
        <begin position="74"/>
        <end position="99"/>
    </location>
</feature>
<feature type="compositionally biased region" description="Low complexity" evidence="1">
    <location>
        <begin position="302"/>
        <end position="329"/>
    </location>
</feature>
<dbReference type="AlphaFoldDB" id="A0AAV4EQ98"/>
<feature type="compositionally biased region" description="Polar residues" evidence="1">
    <location>
        <begin position="590"/>
        <end position="602"/>
    </location>
</feature>
<reference evidence="2 3" key="1">
    <citation type="journal article" date="2021" name="Elife">
        <title>Chloroplast acquisition without the gene transfer in kleptoplastic sea slugs, Plakobranchus ocellatus.</title>
        <authorList>
            <person name="Maeda T."/>
            <person name="Takahashi S."/>
            <person name="Yoshida T."/>
            <person name="Shimamura S."/>
            <person name="Takaki Y."/>
            <person name="Nagai Y."/>
            <person name="Toyoda A."/>
            <person name="Suzuki Y."/>
            <person name="Arimoto A."/>
            <person name="Ishii H."/>
            <person name="Satoh N."/>
            <person name="Nishiyama T."/>
            <person name="Hasebe M."/>
            <person name="Maruyama T."/>
            <person name="Minagawa J."/>
            <person name="Obokata J."/>
            <person name="Shigenobu S."/>
        </authorList>
    </citation>
    <scope>NUCLEOTIDE SEQUENCE [LARGE SCALE GENOMIC DNA]</scope>
</reference>
<sequence>MSVFVTPVQVTARWFMMETYVMGYTNKPVVMATWGKGTNYRSMMDEQLKLGKPRSGSDPWRDSSSDSGIGLPKSPSSQENIENNRVNNGSGARTGSPSLSPKLIDLSQYLSQNSVSINNSGSNQSNTTEVDRVSSNGNQTKTLPASEEQSDTSTRYVTGKDWVNNSETLDNEVFSSDHRANKAEDLPFIIKVVDEDAEEDNPGDTSCQPRCISDESNVRSVLDQVKAKLRSRSEGLAAHEKARSSTLSTANSRPASLTQPAVTSDLKSPVSPQQVFFPSGKQVQDRRGSERYREIRDHILGSSISPSSSQEAPEHPQILHQQQQQQQRQQQHHEEQKKLQEPHITEQVDPIFKPQGDKRRLSKIPVPTWRRRKNLSKTPIDEQVNRDVHDLEPRQFSSRSCVETRHVSPSLAAKFSEFRDDLDKEEELLKHVTERKHSSLPNSNKDPLLSESPLVKFVVVGTSKPQEVNVIVDSSFGCIDDLSSGGVEDLYTDLKAEIYQWADETIDLPVSSTEPADQPLDKIAPPPLEFRDESSVQAETPASVSVLTPPEAYDNFHDGDVIVIPDTSNDLTTQEHDRITFDRPSEDKSGNSVDGNISFKKTSSIKRSRPVRKSATISYSTRDKGQLNSIDESQEGVSPVPRKRKSGFLVPRNQENRAEDNGMEPVENIVVPPPSDFTDSLSSHKPVDDYKDLTSANGCVNKRYNGSDTLNLRENIEEPSSTLNDPEESIGIVDRSQPEISEAETPQDKAGTTSSDSSEFWKRLIAEPTETPKATPSGRRPLRSSVPVFGNYPKASPTNAPESEQGPGASVTVKRRHSDVSNRPNMEQLFSSLLDDLDKASQSESNPSDMELSDGEDVLTHSTDSNTSGKRSDIAPGSTMSPVATEEITEPLINNLTDIINVKADIRKDPQCVTGNIVKANGNFSNKNEFSSINGCVTEDEIVPIRRSARNSVFQMPDEVDGKDLYTKEDSGIELGVEEAVRAKDVKRAWSQTNILSQTTNTEYPQLATSFTPRNNLYIA</sequence>
<feature type="region of interest" description="Disordered" evidence="1">
    <location>
        <begin position="571"/>
        <end position="824"/>
    </location>
</feature>
<feature type="compositionally biased region" description="Basic and acidic residues" evidence="1">
    <location>
        <begin position="331"/>
        <end position="346"/>
    </location>
</feature>
<protein>
    <submittedName>
        <fullName evidence="2">Uncharacterized protein</fullName>
    </submittedName>
</protein>
<feature type="compositionally biased region" description="Basic and acidic residues" evidence="1">
    <location>
        <begin position="231"/>
        <end position="243"/>
    </location>
</feature>
<name>A0AAV4EQ98_9GAST</name>
<evidence type="ECO:0000313" key="2">
    <source>
        <dbReference type="EMBL" id="GFR62628.1"/>
    </source>
</evidence>
<feature type="region of interest" description="Disordered" evidence="1">
    <location>
        <begin position="231"/>
        <end position="378"/>
    </location>
</feature>
<feature type="compositionally biased region" description="Basic and acidic residues" evidence="1">
    <location>
        <begin position="573"/>
        <end position="589"/>
    </location>
</feature>
<feature type="region of interest" description="Disordered" evidence="1">
    <location>
        <begin position="838"/>
        <end position="881"/>
    </location>
</feature>
<feature type="region of interest" description="Disordered" evidence="1">
    <location>
        <begin position="49"/>
        <end position="100"/>
    </location>
</feature>
<accession>A0AAV4EQ98</accession>
<feature type="compositionally biased region" description="Polar residues" evidence="1">
    <location>
        <begin position="115"/>
        <end position="143"/>
    </location>
</feature>
<proteinExistence type="predicted"/>
<evidence type="ECO:0000256" key="1">
    <source>
        <dbReference type="SAM" id="MobiDB-lite"/>
    </source>
</evidence>
<feature type="compositionally biased region" description="Polar residues" evidence="1">
    <location>
        <begin position="860"/>
        <end position="869"/>
    </location>
</feature>
<keyword evidence="3" id="KW-1185">Reference proteome</keyword>
<feature type="compositionally biased region" description="Polar residues" evidence="1">
    <location>
        <begin position="244"/>
        <end position="276"/>
    </location>
</feature>
<dbReference type="EMBL" id="BMAT01003800">
    <property type="protein sequence ID" value="GFR62628.1"/>
    <property type="molecule type" value="Genomic_DNA"/>
</dbReference>
<feature type="compositionally biased region" description="Polar residues" evidence="1">
    <location>
        <begin position="694"/>
        <end position="724"/>
    </location>
</feature>
<comment type="caution">
    <text evidence="2">The sequence shown here is derived from an EMBL/GenBank/DDBJ whole genome shotgun (WGS) entry which is preliminary data.</text>
</comment>
<feature type="compositionally biased region" description="Polar residues" evidence="1">
    <location>
        <begin position="615"/>
        <end position="631"/>
    </location>
</feature>
<evidence type="ECO:0000313" key="3">
    <source>
        <dbReference type="Proteomes" id="UP000762676"/>
    </source>
</evidence>
<feature type="region of interest" description="Disordered" evidence="1">
    <location>
        <begin position="115"/>
        <end position="155"/>
    </location>
</feature>
<feature type="compositionally biased region" description="Basic residues" evidence="1">
    <location>
        <begin position="603"/>
        <end position="612"/>
    </location>
</feature>
<organism evidence="2 3">
    <name type="scientific">Elysia marginata</name>
    <dbReference type="NCBI Taxonomy" id="1093978"/>
    <lineage>
        <taxon>Eukaryota</taxon>
        <taxon>Metazoa</taxon>
        <taxon>Spiralia</taxon>
        <taxon>Lophotrochozoa</taxon>
        <taxon>Mollusca</taxon>
        <taxon>Gastropoda</taxon>
        <taxon>Heterobranchia</taxon>
        <taxon>Euthyneura</taxon>
        <taxon>Panpulmonata</taxon>
        <taxon>Sacoglossa</taxon>
        <taxon>Placobranchoidea</taxon>
        <taxon>Plakobranchidae</taxon>
        <taxon>Elysia</taxon>
    </lineage>
</organism>